<dbReference type="SUPFAM" id="SSF109604">
    <property type="entry name" value="HD-domain/PDEase-like"/>
    <property type="match status" value="1"/>
</dbReference>
<evidence type="ECO:0000256" key="4">
    <source>
        <dbReference type="ARBA" id="ARBA00022695"/>
    </source>
</evidence>
<keyword evidence="9" id="KW-1185">Reference proteome</keyword>
<evidence type="ECO:0000313" key="8">
    <source>
        <dbReference type="EMBL" id="BCK82923.1"/>
    </source>
</evidence>
<dbReference type="KEGG" id="pfaa:MM59RIKEN_02420"/>
<evidence type="ECO:0000256" key="1">
    <source>
        <dbReference type="ARBA" id="ARBA00004790"/>
    </source>
</evidence>
<gene>
    <name evidence="8" type="ORF">MM59RIKEN_02420</name>
</gene>
<keyword evidence="2" id="KW-0662">Pyridine nucleotide biosynthesis</keyword>
<dbReference type="InterPro" id="IPR005248">
    <property type="entry name" value="NadD/NMNAT"/>
</dbReference>
<dbReference type="Gene3D" id="3.40.50.620">
    <property type="entry name" value="HUPs"/>
    <property type="match status" value="1"/>
</dbReference>
<evidence type="ECO:0008006" key="10">
    <source>
        <dbReference type="Google" id="ProtNLM"/>
    </source>
</evidence>
<evidence type="ECO:0000313" key="9">
    <source>
        <dbReference type="Proteomes" id="UP000679848"/>
    </source>
</evidence>
<dbReference type="Gene3D" id="1.25.10.10">
    <property type="entry name" value="Leucine-rich Repeat Variant"/>
    <property type="match status" value="1"/>
</dbReference>
<keyword evidence="4" id="KW-0548">Nucleotidyltransferase</keyword>
<dbReference type="PANTHER" id="PTHR39321">
    <property type="entry name" value="NICOTINATE-NUCLEOTIDE ADENYLYLTRANSFERASE-RELATED"/>
    <property type="match status" value="1"/>
</dbReference>
<name>A0A810QED1_9FIRM</name>
<dbReference type="Proteomes" id="UP000679848">
    <property type="component" value="Chromosome"/>
</dbReference>
<evidence type="ECO:0000256" key="7">
    <source>
        <dbReference type="ARBA" id="ARBA00023027"/>
    </source>
</evidence>
<proteinExistence type="predicted"/>
<dbReference type="InterPro" id="IPR014729">
    <property type="entry name" value="Rossmann-like_a/b/a_fold"/>
</dbReference>
<dbReference type="SUPFAM" id="SSF48371">
    <property type="entry name" value="ARM repeat"/>
    <property type="match status" value="1"/>
</dbReference>
<keyword evidence="3" id="KW-0808">Transferase</keyword>
<evidence type="ECO:0000256" key="2">
    <source>
        <dbReference type="ARBA" id="ARBA00022642"/>
    </source>
</evidence>
<keyword evidence="5" id="KW-0547">Nucleotide-binding</keyword>
<dbReference type="InterPro" id="IPR011989">
    <property type="entry name" value="ARM-like"/>
</dbReference>
<accession>A0A810QED1</accession>
<protein>
    <recommendedName>
        <fullName evidence="10">Nicotinic acid mononucleotide adenylyltransferase</fullName>
    </recommendedName>
</protein>
<keyword evidence="7" id="KW-0520">NAD</keyword>
<dbReference type="GO" id="GO:0005524">
    <property type="term" value="F:ATP binding"/>
    <property type="evidence" value="ECO:0007669"/>
    <property type="project" value="UniProtKB-KW"/>
</dbReference>
<dbReference type="RefSeq" id="WP_228300427.1">
    <property type="nucleotide sequence ID" value="NZ_AP023420.1"/>
</dbReference>
<evidence type="ECO:0000256" key="3">
    <source>
        <dbReference type="ARBA" id="ARBA00022679"/>
    </source>
</evidence>
<organism evidence="8 9">
    <name type="scientific">Pusillibacter faecalis</name>
    <dbReference type="NCBI Taxonomy" id="2714358"/>
    <lineage>
        <taxon>Bacteria</taxon>
        <taxon>Bacillati</taxon>
        <taxon>Bacillota</taxon>
        <taxon>Clostridia</taxon>
        <taxon>Eubacteriales</taxon>
        <taxon>Oscillospiraceae</taxon>
        <taxon>Pusillibacter</taxon>
    </lineage>
</organism>
<comment type="pathway">
    <text evidence="1">Cofactor biosynthesis; NAD(+) biosynthesis.</text>
</comment>
<reference evidence="8" key="1">
    <citation type="submission" date="2020-09" db="EMBL/GenBank/DDBJ databases">
        <title>New species isolated from human feces.</title>
        <authorList>
            <person name="Kitahara M."/>
            <person name="Shigeno Y."/>
            <person name="Shime M."/>
            <person name="Matsumoto Y."/>
            <person name="Nakamura S."/>
            <person name="Motooka D."/>
            <person name="Fukuoka S."/>
            <person name="Nishikawa H."/>
            <person name="Benno Y."/>
        </authorList>
    </citation>
    <scope>NUCLEOTIDE SEQUENCE</scope>
    <source>
        <strain evidence="8">MM59</strain>
    </source>
</reference>
<evidence type="ECO:0000256" key="5">
    <source>
        <dbReference type="ARBA" id="ARBA00022741"/>
    </source>
</evidence>
<sequence length="1585" mass="178848">MESRLAQSFEEPHFLQKLAMSQTDLTQYLKSLEQALASLLPIRERLSCARVITTLRPLLSLIAPEPGEGWLEYAYRTAVSLPYPQPDSRHTAAQRDAALCILQCLQLLFDRERQALPFDPWLDFAFCTEEEVSDSAVAKEYRLFLQLWREEYLYELLRLSREATPFRTLDHIAGVHHVAMTVGRAFRAGGGLIDLGLMSGAAAGHDIGKFGCRPGERVPYLHYYYTDQWFSRRSLSTIGLIAANHSVWDLEIENLSAESLVLVYADFRVKQTYDAQGREMAHIFSLREAFDVILNKLDNVDEAKRRRYQFVYAKLQDFEEYLAFFGVDTTLRTPGGAPLPRKDPALMTSQEVVHALRHTAVEHNIRLMHRLSREQLFVGTLEAARGEKDPARIRAYVAIFEEYFTYWSVSQKEQTLEFLYELLLQPDGDIRRQSAHLMGHILAGFLSGYKKELPADVEPSSQEERPFELWAEYLDRLIHPDHHLTPRQISMIRYQAKTVADALLENCAPADAPRFSQLLFHHCQKEVSDAEAAFALLDTVLNVPLEHIPDLAALTDFTLWWLAHGEAPQQAASLRLLRRLLPAFPADSKLRGQVAGAVEHMECHGSTLLLFLQAQLGYRLNLETADLWSRLDQAETVSNVFLDNLKSATPWVLKAVGVEYLLNQASHNPHANLLHIATHFSNLIKVSENVVVRRMAGAALLTIAPLLSADRRNEIAVELSKALESGQSEISQYIPEYLGQFALWLSPRELDELLDQMLGLLSSANTGVVAAALSTIGSMLEHYAVYGQRFPEDAWSHELRWRIMASLLLKGLSFRQESVRQEVLRVVGEKIFASTVLSLDDKRSIFTLTAKKFLFLIHEQKTDELTFFYTAAALSHIYRFIVRHRIQSGPFQFEDCSKVAFFPGTFDPFSLSHKGIVRAIRDLGFEVYLAIDEFSWSKKAQPSLVRRQIVSMSVADVFDVYLFPHDIPVNLASPLDLDRLREVFAGRELYLAVGSDVVANASSYRASPSPGSVHHLNHIVFRRSSDAEGHEIDADLSRIQGDVIELQLPTHLEDISSTRIRENIDRGRDISNLIDPVVQDFIFRSGLYLREPQYKQIIRASYLDFTFAKTPDERLWTQLRAALPETPQPDPRDEVCVLWDISAKARPLGFLTLRTVNSGGLYDALGDEALANYVRVRTAGRIRLLTGLYTVPGGSYDLEQLLLTEALSLAMAEDCGYAVWWGPCRPQTLDLLERQGFVQAEAVSGYPLLIVDMRSPVTLMQNILTTLKEPFSSDGQVLTAVGAAHAQLQRAIRGLYPGTLVLSLNAEVIYHRLVRKITELNGVPAEPTHPRVLGPLMCVPFGKILRGNAVPNTVTKTIHTDKVFAPDLKSFGIEAYPGYAPLESQIRMIRSFQRPVVLVDDLLHSGNRLKVLDPLFRREELDIRQVLVGLMSSRGRDLMTAKGREADSVYFVPDLRAWFVESTMYPFIGGDTVGGAESSVPGLAPSVNLILPYAFPRFYKDCDRQAVFHFSQTCLENSRDILLALENAYRERYAHNLTLSRLSEAVILPLAPDKGGALRYDPNLPASVCLDNDLKMLLRMRELLE</sequence>
<dbReference type="EMBL" id="AP023420">
    <property type="protein sequence ID" value="BCK82923.1"/>
    <property type="molecule type" value="Genomic_DNA"/>
</dbReference>
<dbReference type="GO" id="GO:0016779">
    <property type="term" value="F:nucleotidyltransferase activity"/>
    <property type="evidence" value="ECO:0007669"/>
    <property type="project" value="UniProtKB-KW"/>
</dbReference>
<evidence type="ECO:0000256" key="6">
    <source>
        <dbReference type="ARBA" id="ARBA00022840"/>
    </source>
</evidence>
<dbReference type="PANTHER" id="PTHR39321:SF3">
    <property type="entry name" value="PHOSPHOPANTETHEINE ADENYLYLTRANSFERASE"/>
    <property type="match status" value="1"/>
</dbReference>
<dbReference type="SUPFAM" id="SSF52374">
    <property type="entry name" value="Nucleotidylyl transferase"/>
    <property type="match status" value="1"/>
</dbReference>
<keyword evidence="6" id="KW-0067">ATP-binding</keyword>
<dbReference type="InterPro" id="IPR016024">
    <property type="entry name" value="ARM-type_fold"/>
</dbReference>
<dbReference type="GO" id="GO:0009435">
    <property type="term" value="P:NAD+ biosynthetic process"/>
    <property type="evidence" value="ECO:0007669"/>
    <property type="project" value="InterPro"/>
</dbReference>